<dbReference type="PROSITE" id="PS50878">
    <property type="entry name" value="RT_POL"/>
    <property type="match status" value="1"/>
</dbReference>
<accession>A0A6J8CIM3</accession>
<dbReference type="Gene3D" id="3.30.70.270">
    <property type="match status" value="1"/>
</dbReference>
<reference evidence="2 3" key="1">
    <citation type="submission" date="2020-06" db="EMBL/GenBank/DDBJ databases">
        <authorList>
            <person name="Li R."/>
            <person name="Bekaert M."/>
        </authorList>
    </citation>
    <scope>NUCLEOTIDE SEQUENCE [LARGE SCALE GENOMIC DNA]</scope>
    <source>
        <strain evidence="3">wild</strain>
    </source>
</reference>
<dbReference type="Gene3D" id="3.10.10.10">
    <property type="entry name" value="HIV Type 1 Reverse Transcriptase, subunit A, domain 1"/>
    <property type="match status" value="1"/>
</dbReference>
<dbReference type="AlphaFoldDB" id="A0A6J8CIM3"/>
<dbReference type="PANTHER" id="PTHR33050:SF7">
    <property type="entry name" value="RIBONUCLEASE H"/>
    <property type="match status" value="1"/>
</dbReference>
<dbReference type="SUPFAM" id="SSF56672">
    <property type="entry name" value="DNA/RNA polymerases"/>
    <property type="match status" value="1"/>
</dbReference>
<evidence type="ECO:0000313" key="2">
    <source>
        <dbReference type="EMBL" id="CAC5394844.1"/>
    </source>
</evidence>
<proteinExistence type="predicted"/>
<sequence>MRYTTEGNLFKDSNRQSFPVDPSCENYFNVPTFNNTVESLLIKRFGPKAAFGTFPCLFSKELKPLEKIAYQGHLAARIEVEAFLEKGAIEKVPQSEIGQGVYSTLFLVPKKTKDLRPVVNLKPLHQYLVKEHFKMDTLTKVLTFVKPQDWALSLDLKDAYLHVPIHKSNLKYLRFCIQGNMYQFVALCFGPSQAPRAFTKIVTVIASHLRNQNVRPRANHFTSGQPIKQ</sequence>
<dbReference type="Proteomes" id="UP000507470">
    <property type="component" value="Unassembled WGS sequence"/>
</dbReference>
<dbReference type="InterPro" id="IPR052055">
    <property type="entry name" value="Hepadnavirus_pol/RT"/>
</dbReference>
<protein>
    <recommendedName>
        <fullName evidence="1">Reverse transcriptase domain-containing protein</fullName>
    </recommendedName>
</protein>
<gene>
    <name evidence="2" type="ORF">MCOR_29561</name>
</gene>
<dbReference type="PANTHER" id="PTHR33050">
    <property type="entry name" value="REVERSE TRANSCRIPTASE DOMAIN-CONTAINING PROTEIN"/>
    <property type="match status" value="1"/>
</dbReference>
<dbReference type="EMBL" id="CACVKT020005392">
    <property type="protein sequence ID" value="CAC5394844.1"/>
    <property type="molecule type" value="Genomic_DNA"/>
</dbReference>
<evidence type="ECO:0000259" key="1">
    <source>
        <dbReference type="PROSITE" id="PS50878"/>
    </source>
</evidence>
<evidence type="ECO:0000313" key="3">
    <source>
        <dbReference type="Proteomes" id="UP000507470"/>
    </source>
</evidence>
<organism evidence="2 3">
    <name type="scientific">Mytilus coruscus</name>
    <name type="common">Sea mussel</name>
    <dbReference type="NCBI Taxonomy" id="42192"/>
    <lineage>
        <taxon>Eukaryota</taxon>
        <taxon>Metazoa</taxon>
        <taxon>Spiralia</taxon>
        <taxon>Lophotrochozoa</taxon>
        <taxon>Mollusca</taxon>
        <taxon>Bivalvia</taxon>
        <taxon>Autobranchia</taxon>
        <taxon>Pteriomorphia</taxon>
        <taxon>Mytilida</taxon>
        <taxon>Mytiloidea</taxon>
        <taxon>Mytilidae</taxon>
        <taxon>Mytilinae</taxon>
        <taxon>Mytilus</taxon>
    </lineage>
</organism>
<name>A0A6J8CIM3_MYTCO</name>
<dbReference type="OrthoDB" id="6145557at2759"/>
<dbReference type="InterPro" id="IPR000477">
    <property type="entry name" value="RT_dom"/>
</dbReference>
<keyword evidence="3" id="KW-1185">Reference proteome</keyword>
<dbReference type="InterPro" id="IPR043502">
    <property type="entry name" value="DNA/RNA_pol_sf"/>
</dbReference>
<feature type="domain" description="Reverse transcriptase" evidence="1">
    <location>
        <begin position="89"/>
        <end position="229"/>
    </location>
</feature>
<dbReference type="InterPro" id="IPR043128">
    <property type="entry name" value="Rev_trsase/Diguanyl_cyclase"/>
</dbReference>